<evidence type="ECO:0000256" key="15">
    <source>
        <dbReference type="ARBA" id="ARBA00023140"/>
    </source>
</evidence>
<reference evidence="21" key="1">
    <citation type="journal article" date="2020" name="Stud. Mycol.">
        <title>101 Dothideomycetes genomes: a test case for predicting lifestyles and emergence of pathogens.</title>
        <authorList>
            <person name="Haridas S."/>
            <person name="Albert R."/>
            <person name="Binder M."/>
            <person name="Bloem J."/>
            <person name="Labutti K."/>
            <person name="Salamov A."/>
            <person name="Andreopoulos B."/>
            <person name="Baker S."/>
            <person name="Barry K."/>
            <person name="Bills G."/>
            <person name="Bluhm B."/>
            <person name="Cannon C."/>
            <person name="Castanera R."/>
            <person name="Culley D."/>
            <person name="Daum C."/>
            <person name="Ezra D."/>
            <person name="Gonzalez J."/>
            <person name="Henrissat B."/>
            <person name="Kuo A."/>
            <person name="Liang C."/>
            <person name="Lipzen A."/>
            <person name="Lutzoni F."/>
            <person name="Magnuson J."/>
            <person name="Mondo S."/>
            <person name="Nolan M."/>
            <person name="Ohm R."/>
            <person name="Pangilinan J."/>
            <person name="Park H.-J."/>
            <person name="Ramirez L."/>
            <person name="Alfaro M."/>
            <person name="Sun H."/>
            <person name="Tritt A."/>
            <person name="Yoshinaga Y."/>
            <person name="Zwiers L.-H."/>
            <person name="Turgeon B."/>
            <person name="Goodwin S."/>
            <person name="Spatafora J."/>
            <person name="Crous P."/>
            <person name="Grigoriev I."/>
        </authorList>
    </citation>
    <scope>NUCLEOTIDE SEQUENCE</scope>
    <source>
        <strain evidence="21">CBS 121410</strain>
    </source>
</reference>
<dbReference type="SUPFAM" id="SSF56801">
    <property type="entry name" value="Acetyl-CoA synthetase-like"/>
    <property type="match status" value="1"/>
</dbReference>
<comment type="caution">
    <text evidence="21">The sequence shown here is derived from an EMBL/GenBank/DDBJ whole genome shotgun (WGS) entry which is preliminary data.</text>
</comment>
<dbReference type="InterPro" id="IPR045851">
    <property type="entry name" value="AMP-bd_C_sf"/>
</dbReference>
<evidence type="ECO:0000256" key="11">
    <source>
        <dbReference type="ARBA" id="ARBA00022840"/>
    </source>
</evidence>
<name>A0A9P4LWG8_9PEZI</name>
<dbReference type="OrthoDB" id="10253869at2759"/>
<accession>A0A9P4LWG8</accession>
<keyword evidence="12" id="KW-1133">Transmembrane helix</keyword>
<comment type="function">
    <text evidence="17">Acyl-CoA synthetase required for both the import of long chain fatty acids (LCFAs) (C14-C18) and the activation very long chain fatty acids (VLCFAs) (C20-C26) by esterification of the fatty acids into metabolically active CoA-thioesters for subsequent degradation or incorporation into phospholipids. The transport and fatty acyl-CoA synthetase activities are genetically separable and are thus independent activities. Esterifies VLCFAs in the peroxisome matrix. The VLCFAs are actively transported into peroxisomes by a PXA1-PXA2 heterodimeric transporter in the peroxisomal membrane.</text>
</comment>
<evidence type="ECO:0000256" key="5">
    <source>
        <dbReference type="ARBA" id="ARBA00022448"/>
    </source>
</evidence>
<comment type="catalytic activity">
    <reaction evidence="16">
        <text>a very long-chain fatty acid + ATP + CoA = a very long-chain fatty acyl-CoA + AMP + diphosphate</text>
        <dbReference type="Rhea" id="RHEA:54536"/>
        <dbReference type="ChEBI" id="CHEBI:30616"/>
        <dbReference type="ChEBI" id="CHEBI:33019"/>
        <dbReference type="ChEBI" id="CHEBI:57287"/>
        <dbReference type="ChEBI" id="CHEBI:58950"/>
        <dbReference type="ChEBI" id="CHEBI:138261"/>
        <dbReference type="ChEBI" id="CHEBI:456215"/>
    </reaction>
</comment>
<evidence type="ECO:0000259" key="20">
    <source>
        <dbReference type="Pfam" id="PF00501"/>
    </source>
</evidence>
<keyword evidence="22" id="KW-1185">Reference proteome</keyword>
<evidence type="ECO:0000313" key="21">
    <source>
        <dbReference type="EMBL" id="KAF2085081.1"/>
    </source>
</evidence>
<gene>
    <name evidence="21" type="ORF">K490DRAFT_75346</name>
</gene>
<dbReference type="AlphaFoldDB" id="A0A9P4LWG8"/>
<evidence type="ECO:0000256" key="6">
    <source>
        <dbReference type="ARBA" id="ARBA00022475"/>
    </source>
</evidence>
<evidence type="ECO:0000256" key="10">
    <source>
        <dbReference type="ARBA" id="ARBA00022741"/>
    </source>
</evidence>
<dbReference type="GO" id="GO:0005778">
    <property type="term" value="C:peroxisomal membrane"/>
    <property type="evidence" value="ECO:0007669"/>
    <property type="project" value="UniProtKB-SubCell"/>
</dbReference>
<keyword evidence="6" id="KW-1003">Cell membrane</keyword>
<dbReference type="EMBL" id="ML978733">
    <property type="protein sequence ID" value="KAF2085081.1"/>
    <property type="molecule type" value="Genomic_DNA"/>
</dbReference>
<comment type="subcellular location">
    <subcellularLocation>
        <location evidence="3">Cell membrane</location>
        <topology evidence="3">Multi-pass membrane protein</topology>
    </subcellularLocation>
    <subcellularLocation>
        <location evidence="1">Lipid droplet</location>
    </subcellularLocation>
    <subcellularLocation>
        <location evidence="2">Peroxisome membrane</location>
        <topology evidence="2">Multi-pass membrane protein</topology>
    </subcellularLocation>
</comment>
<keyword evidence="9" id="KW-0812">Transmembrane</keyword>
<evidence type="ECO:0000256" key="17">
    <source>
        <dbReference type="ARBA" id="ARBA00060276"/>
    </source>
</evidence>
<evidence type="ECO:0000256" key="7">
    <source>
        <dbReference type="ARBA" id="ARBA00022598"/>
    </source>
</evidence>
<evidence type="ECO:0000256" key="4">
    <source>
        <dbReference type="ARBA" id="ARBA00006432"/>
    </source>
</evidence>
<evidence type="ECO:0000256" key="8">
    <source>
        <dbReference type="ARBA" id="ARBA00022677"/>
    </source>
</evidence>
<dbReference type="InterPro" id="IPR042099">
    <property type="entry name" value="ANL_N_sf"/>
</dbReference>
<organism evidence="21 22">
    <name type="scientific">Saccharata proteae CBS 121410</name>
    <dbReference type="NCBI Taxonomy" id="1314787"/>
    <lineage>
        <taxon>Eukaryota</taxon>
        <taxon>Fungi</taxon>
        <taxon>Dikarya</taxon>
        <taxon>Ascomycota</taxon>
        <taxon>Pezizomycotina</taxon>
        <taxon>Dothideomycetes</taxon>
        <taxon>Dothideomycetes incertae sedis</taxon>
        <taxon>Botryosphaeriales</taxon>
        <taxon>Saccharataceae</taxon>
        <taxon>Saccharata</taxon>
    </lineage>
</organism>
<dbReference type="GO" id="GO:0004467">
    <property type="term" value="F:long-chain fatty acid-CoA ligase activity"/>
    <property type="evidence" value="ECO:0007669"/>
    <property type="project" value="TreeGrafter"/>
</dbReference>
<keyword evidence="14" id="KW-0472">Membrane</keyword>
<evidence type="ECO:0000256" key="3">
    <source>
        <dbReference type="ARBA" id="ARBA00004651"/>
    </source>
</evidence>
<dbReference type="GO" id="GO:0005811">
    <property type="term" value="C:lipid droplet"/>
    <property type="evidence" value="ECO:0007669"/>
    <property type="project" value="UniProtKB-SubCell"/>
</dbReference>
<keyword evidence="11" id="KW-0067">ATP-binding</keyword>
<keyword evidence="5" id="KW-0813">Transport</keyword>
<dbReference type="Pfam" id="PF00501">
    <property type="entry name" value="AMP-binding"/>
    <property type="match status" value="1"/>
</dbReference>
<evidence type="ECO:0000256" key="19">
    <source>
        <dbReference type="ARBA" id="ARBA00078285"/>
    </source>
</evidence>
<evidence type="ECO:0000256" key="13">
    <source>
        <dbReference type="ARBA" id="ARBA00023055"/>
    </source>
</evidence>
<evidence type="ECO:0000256" key="9">
    <source>
        <dbReference type="ARBA" id="ARBA00022692"/>
    </source>
</evidence>
<evidence type="ECO:0000256" key="2">
    <source>
        <dbReference type="ARBA" id="ARBA00004585"/>
    </source>
</evidence>
<sequence>MYLDAKYGLSYDYALLSSFLRSSVSAVWAERTDHVSLFSVFAHLATSPRTSNHVFLTLPPHSNAYLGPNDTTSYTYAEAYEHVLRYAGSLKRRYRVKKGEVVAVDMMNGPRFLWCWFALWSLGAVPAFINYNLCGEALLHCIRVSTARLVLVDEGAAVWDKYDERVKAGLAEKNTVEAVVLEKEVMQEIESAKPFLAANTERSGLKHQDMALLIYTSGTTGLPKPAVVSWGKLHLAPSFVHHWLPLRRSDILYTCMPLYHSSASILAVLSTLFSGSTLSLGRRFSTQTFWPDVRSTHATILQYVGETCRYLLAAPPSPIDASHAVHTIFGNGLRPDVWASFKQRFGIDTVAEFYAATEGPSGMWNKSRNGFSEGAVGRNGVLAETAFLGRMADLVELDFSRNEVLRDEKSGLCVRAGFDKPGELVYKLDAENVKRRFQGYFGNEDATRKKVLRDVFVKEDAWFRTGDVLRRDGERRWWFVDRIGDTFRWKAENVSTAEVAQVLGACDVIGEANVYGVLVPGYDGRAGCAAVVLRDGGRRSEGEQLGILAHHALLALPKFAVPIFIRVTDGMETTGTNKTQKHRLREEGIDTALVAANGDRMYWLRDGRYVRFEAQDHRCITAGAVRL</sequence>
<dbReference type="GO" id="GO:0009898">
    <property type="term" value="C:cytoplasmic side of plasma membrane"/>
    <property type="evidence" value="ECO:0007669"/>
    <property type="project" value="TreeGrafter"/>
</dbReference>
<keyword evidence="15" id="KW-0576">Peroxisome</keyword>
<dbReference type="FunFam" id="3.40.50.12780:FF:000019">
    <property type="entry name" value="Long-chain fatty acid transporter"/>
    <property type="match status" value="1"/>
</dbReference>
<dbReference type="FunFam" id="3.30.300.30:FF:000002">
    <property type="entry name" value="Long-chain fatty acid transport protein 1"/>
    <property type="match status" value="1"/>
</dbReference>
<comment type="similarity">
    <text evidence="4">Belongs to the ATP-dependent AMP-binding enzyme family.</text>
</comment>
<dbReference type="Gene3D" id="3.40.50.12780">
    <property type="entry name" value="N-terminal domain of ligase-like"/>
    <property type="match status" value="1"/>
</dbReference>
<keyword evidence="8" id="KW-0551">Lipid droplet</keyword>
<dbReference type="PROSITE" id="PS00455">
    <property type="entry name" value="AMP_BINDING"/>
    <property type="match status" value="1"/>
</dbReference>
<feature type="domain" description="AMP-dependent synthetase/ligase" evidence="20">
    <location>
        <begin position="63"/>
        <end position="377"/>
    </location>
</feature>
<dbReference type="Proteomes" id="UP000799776">
    <property type="component" value="Unassembled WGS sequence"/>
</dbReference>
<dbReference type="Gene3D" id="3.30.300.30">
    <property type="match status" value="1"/>
</dbReference>
<dbReference type="InterPro" id="IPR020845">
    <property type="entry name" value="AMP-binding_CS"/>
</dbReference>
<evidence type="ECO:0000256" key="16">
    <source>
        <dbReference type="ARBA" id="ARBA00051585"/>
    </source>
</evidence>
<keyword evidence="10" id="KW-0547">Nucleotide-binding</keyword>
<evidence type="ECO:0000313" key="22">
    <source>
        <dbReference type="Proteomes" id="UP000799776"/>
    </source>
</evidence>
<dbReference type="GO" id="GO:0005524">
    <property type="term" value="F:ATP binding"/>
    <property type="evidence" value="ECO:0007669"/>
    <property type="project" value="UniProtKB-KW"/>
</dbReference>
<evidence type="ECO:0000256" key="12">
    <source>
        <dbReference type="ARBA" id="ARBA00022989"/>
    </source>
</evidence>
<dbReference type="InterPro" id="IPR000873">
    <property type="entry name" value="AMP-dep_synth/lig_dom"/>
</dbReference>
<protein>
    <recommendedName>
        <fullName evidence="18">Very long-chain fatty acid transport protein</fullName>
    </recommendedName>
    <alternativeName>
        <fullName evidence="19">Very-long-chain acyl-CoA synthetase</fullName>
    </alternativeName>
</protein>
<keyword evidence="7" id="KW-0436">Ligase</keyword>
<evidence type="ECO:0000256" key="18">
    <source>
        <dbReference type="ARBA" id="ARBA00068795"/>
    </source>
</evidence>
<evidence type="ECO:0000256" key="1">
    <source>
        <dbReference type="ARBA" id="ARBA00004502"/>
    </source>
</evidence>
<dbReference type="GO" id="GO:0005324">
    <property type="term" value="F:long-chain fatty acid transmembrane transporter activity"/>
    <property type="evidence" value="ECO:0007669"/>
    <property type="project" value="TreeGrafter"/>
</dbReference>
<evidence type="ECO:0000256" key="14">
    <source>
        <dbReference type="ARBA" id="ARBA00023136"/>
    </source>
</evidence>
<proteinExistence type="inferred from homology"/>
<dbReference type="GO" id="GO:0044539">
    <property type="term" value="P:long-chain fatty acid import into cell"/>
    <property type="evidence" value="ECO:0007669"/>
    <property type="project" value="TreeGrafter"/>
</dbReference>
<keyword evidence="13" id="KW-0445">Lipid transport</keyword>
<dbReference type="PANTHER" id="PTHR43107:SF15">
    <property type="entry name" value="FATTY ACID TRANSPORT PROTEIN 3, ISOFORM A"/>
    <property type="match status" value="1"/>
</dbReference>
<dbReference type="PANTHER" id="PTHR43107">
    <property type="entry name" value="LONG-CHAIN FATTY ACID TRANSPORT PROTEIN"/>
    <property type="match status" value="1"/>
</dbReference>